<dbReference type="AlphaFoldDB" id="A0A9K3JYI1"/>
<reference evidence="2" key="2">
    <citation type="submission" date="2020-06" db="EMBL/GenBank/DDBJ databases">
        <title>Helianthus annuus Genome sequencing and assembly Release 2.</title>
        <authorList>
            <person name="Gouzy J."/>
            <person name="Langlade N."/>
            <person name="Munos S."/>
        </authorList>
    </citation>
    <scope>NUCLEOTIDE SEQUENCE</scope>
    <source>
        <tissue evidence="2">Leaves</tissue>
    </source>
</reference>
<evidence type="ECO:0000313" key="3">
    <source>
        <dbReference type="Proteomes" id="UP000215914"/>
    </source>
</evidence>
<feature type="transmembrane region" description="Helical" evidence="1">
    <location>
        <begin position="28"/>
        <end position="47"/>
    </location>
</feature>
<name>A0A9K3JYI1_HELAN</name>
<sequence length="80" mass="8914">MKACLKMARNGILVGSYVGPVRPVCCEIMYLSFEVSVIIVWLCLVGFKVRIVSYSPSGVSHSTYLALDDDDDDGHYFFIC</sequence>
<proteinExistence type="predicted"/>
<gene>
    <name evidence="2" type="ORF">HanXRQr2_Chr01g0040161</name>
</gene>
<organism evidence="2 3">
    <name type="scientific">Helianthus annuus</name>
    <name type="common">Common sunflower</name>
    <dbReference type="NCBI Taxonomy" id="4232"/>
    <lineage>
        <taxon>Eukaryota</taxon>
        <taxon>Viridiplantae</taxon>
        <taxon>Streptophyta</taxon>
        <taxon>Embryophyta</taxon>
        <taxon>Tracheophyta</taxon>
        <taxon>Spermatophyta</taxon>
        <taxon>Magnoliopsida</taxon>
        <taxon>eudicotyledons</taxon>
        <taxon>Gunneridae</taxon>
        <taxon>Pentapetalae</taxon>
        <taxon>asterids</taxon>
        <taxon>campanulids</taxon>
        <taxon>Asterales</taxon>
        <taxon>Asteraceae</taxon>
        <taxon>Asteroideae</taxon>
        <taxon>Heliantheae alliance</taxon>
        <taxon>Heliantheae</taxon>
        <taxon>Helianthus</taxon>
    </lineage>
</organism>
<reference evidence="2" key="1">
    <citation type="journal article" date="2017" name="Nature">
        <title>The sunflower genome provides insights into oil metabolism, flowering and Asterid evolution.</title>
        <authorList>
            <person name="Badouin H."/>
            <person name="Gouzy J."/>
            <person name="Grassa C.J."/>
            <person name="Murat F."/>
            <person name="Staton S.E."/>
            <person name="Cottret L."/>
            <person name="Lelandais-Briere C."/>
            <person name="Owens G.L."/>
            <person name="Carrere S."/>
            <person name="Mayjonade B."/>
            <person name="Legrand L."/>
            <person name="Gill N."/>
            <person name="Kane N.C."/>
            <person name="Bowers J.E."/>
            <person name="Hubner S."/>
            <person name="Bellec A."/>
            <person name="Berard A."/>
            <person name="Berges H."/>
            <person name="Blanchet N."/>
            <person name="Boniface M.C."/>
            <person name="Brunel D."/>
            <person name="Catrice O."/>
            <person name="Chaidir N."/>
            <person name="Claudel C."/>
            <person name="Donnadieu C."/>
            <person name="Faraut T."/>
            <person name="Fievet G."/>
            <person name="Helmstetter N."/>
            <person name="King M."/>
            <person name="Knapp S.J."/>
            <person name="Lai Z."/>
            <person name="Le Paslier M.C."/>
            <person name="Lippi Y."/>
            <person name="Lorenzon L."/>
            <person name="Mandel J.R."/>
            <person name="Marage G."/>
            <person name="Marchand G."/>
            <person name="Marquand E."/>
            <person name="Bret-Mestries E."/>
            <person name="Morien E."/>
            <person name="Nambeesan S."/>
            <person name="Nguyen T."/>
            <person name="Pegot-Espagnet P."/>
            <person name="Pouilly N."/>
            <person name="Raftis F."/>
            <person name="Sallet E."/>
            <person name="Schiex T."/>
            <person name="Thomas J."/>
            <person name="Vandecasteele C."/>
            <person name="Vares D."/>
            <person name="Vear F."/>
            <person name="Vautrin S."/>
            <person name="Crespi M."/>
            <person name="Mangin B."/>
            <person name="Burke J.M."/>
            <person name="Salse J."/>
            <person name="Munos S."/>
            <person name="Vincourt P."/>
            <person name="Rieseberg L.H."/>
            <person name="Langlade N.B."/>
        </authorList>
    </citation>
    <scope>NUCLEOTIDE SEQUENCE</scope>
    <source>
        <tissue evidence="2">Leaves</tissue>
    </source>
</reference>
<protein>
    <submittedName>
        <fullName evidence="2">Uncharacterized protein</fullName>
    </submittedName>
</protein>
<dbReference type="Gramene" id="mRNA:HanXRQr2_Chr01g0040161">
    <property type="protein sequence ID" value="CDS:HanXRQr2_Chr01g0040161.1"/>
    <property type="gene ID" value="HanXRQr2_Chr01g0040161"/>
</dbReference>
<evidence type="ECO:0000313" key="2">
    <source>
        <dbReference type="EMBL" id="KAF5823606.1"/>
    </source>
</evidence>
<keyword evidence="1" id="KW-0812">Transmembrane</keyword>
<keyword evidence="1" id="KW-0472">Membrane</keyword>
<comment type="caution">
    <text evidence="2">The sequence shown here is derived from an EMBL/GenBank/DDBJ whole genome shotgun (WGS) entry which is preliminary data.</text>
</comment>
<evidence type="ECO:0000256" key="1">
    <source>
        <dbReference type="SAM" id="Phobius"/>
    </source>
</evidence>
<dbReference type="Proteomes" id="UP000215914">
    <property type="component" value="Unassembled WGS sequence"/>
</dbReference>
<keyword evidence="3" id="KW-1185">Reference proteome</keyword>
<dbReference type="EMBL" id="MNCJ02000316">
    <property type="protein sequence ID" value="KAF5823606.1"/>
    <property type="molecule type" value="Genomic_DNA"/>
</dbReference>
<accession>A0A9K3JYI1</accession>
<keyword evidence="1" id="KW-1133">Transmembrane helix</keyword>